<comment type="caution">
    <text evidence="4">The sequence shown here is derived from an EMBL/GenBank/DDBJ whole genome shotgun (WGS) entry which is preliminary data.</text>
</comment>
<dbReference type="SUPFAM" id="SSF55729">
    <property type="entry name" value="Acyl-CoA N-acyltransferases (Nat)"/>
    <property type="match status" value="1"/>
</dbReference>
<dbReference type="Gene3D" id="3.40.630.30">
    <property type="match status" value="1"/>
</dbReference>
<sequence>MIRFAQKKDAAEIAPLIMVILKDMELPFLLKYGEEKTLVILKEAITDPNYRYSYSRGLVEEREGKIAGVAFGYTDEEESVIDEPLKAILKKNGINVEEKLFLDHETFPNEWYLDSISVSKEFRGQGIGSALISALPKLAKKSNREIIGLSVDEMNPKAKKLYERHGFEVVGKRQISGHLYDHMQKRINNN</sequence>
<keyword evidence="1 4" id="KW-0808">Transferase</keyword>
<feature type="domain" description="N-acetyltransferase" evidence="3">
    <location>
        <begin position="1"/>
        <end position="188"/>
    </location>
</feature>
<proteinExistence type="predicted"/>
<evidence type="ECO:0000259" key="3">
    <source>
        <dbReference type="PROSITE" id="PS51186"/>
    </source>
</evidence>
<dbReference type="Pfam" id="PF00583">
    <property type="entry name" value="Acetyltransf_1"/>
    <property type="match status" value="1"/>
</dbReference>
<dbReference type="InterPro" id="IPR016181">
    <property type="entry name" value="Acyl_CoA_acyltransferase"/>
</dbReference>
<dbReference type="STRING" id="1987383.A5844_001812"/>
<keyword evidence="5" id="KW-1185">Reference proteome</keyword>
<reference evidence="4 5" key="1">
    <citation type="submission" date="2017-05" db="EMBL/GenBank/DDBJ databases">
        <title>The Genome Sequence of Enterococcus sp. 10A9_DIV0425.</title>
        <authorList>
            <consortium name="The Broad Institute Genomics Platform"/>
            <consortium name="The Broad Institute Genomic Center for Infectious Diseases"/>
            <person name="Earl A."/>
            <person name="Manson A."/>
            <person name="Schwartman J."/>
            <person name="Gilmore M."/>
            <person name="Abouelleil A."/>
            <person name="Cao P."/>
            <person name="Chapman S."/>
            <person name="Cusick C."/>
            <person name="Shea T."/>
            <person name="Young S."/>
            <person name="Neafsey D."/>
            <person name="Nusbaum C."/>
            <person name="Birren B."/>
        </authorList>
    </citation>
    <scope>NUCLEOTIDE SEQUENCE [LARGE SCALE GENOMIC DNA]</scope>
    <source>
        <strain evidence="4 5">10A9_DIV0425</strain>
    </source>
</reference>
<gene>
    <name evidence="4" type="ORF">A5844_001812</name>
</gene>
<accession>A0A242JXR7</accession>
<dbReference type="InterPro" id="IPR050680">
    <property type="entry name" value="YpeA/RimI_acetyltransf"/>
</dbReference>
<dbReference type="GO" id="GO:0016747">
    <property type="term" value="F:acyltransferase activity, transferring groups other than amino-acyl groups"/>
    <property type="evidence" value="ECO:0007669"/>
    <property type="project" value="InterPro"/>
</dbReference>
<dbReference type="PANTHER" id="PTHR43420:SF52">
    <property type="entry name" value="N-ACETYLTRANSFERASE YODP"/>
    <property type="match status" value="1"/>
</dbReference>
<evidence type="ECO:0000256" key="2">
    <source>
        <dbReference type="ARBA" id="ARBA00023315"/>
    </source>
</evidence>
<keyword evidence="2" id="KW-0012">Acyltransferase</keyword>
<evidence type="ECO:0000256" key="1">
    <source>
        <dbReference type="ARBA" id="ARBA00022679"/>
    </source>
</evidence>
<dbReference type="CDD" id="cd04301">
    <property type="entry name" value="NAT_SF"/>
    <property type="match status" value="1"/>
</dbReference>
<dbReference type="RefSeq" id="WP_086284891.1">
    <property type="nucleotide sequence ID" value="NZ_NGMO01000003.1"/>
</dbReference>
<dbReference type="Proteomes" id="UP000194933">
    <property type="component" value="Unassembled WGS sequence"/>
</dbReference>
<evidence type="ECO:0000313" key="4">
    <source>
        <dbReference type="EMBL" id="OTP10114.1"/>
    </source>
</evidence>
<name>A0A242JXR7_9ENTE</name>
<dbReference type="PROSITE" id="PS51186">
    <property type="entry name" value="GNAT"/>
    <property type="match status" value="1"/>
</dbReference>
<organism evidence="4 5">
    <name type="scientific">Candidatus Enterococcus wittei</name>
    <dbReference type="NCBI Taxonomy" id="1987383"/>
    <lineage>
        <taxon>Bacteria</taxon>
        <taxon>Bacillati</taxon>
        <taxon>Bacillota</taxon>
        <taxon>Bacilli</taxon>
        <taxon>Lactobacillales</taxon>
        <taxon>Enterococcaceae</taxon>
        <taxon>Enterococcus</taxon>
    </lineage>
</organism>
<protein>
    <submittedName>
        <fullName evidence="4">GNAT family acetyltransferase</fullName>
    </submittedName>
</protein>
<dbReference type="InterPro" id="IPR000182">
    <property type="entry name" value="GNAT_dom"/>
</dbReference>
<evidence type="ECO:0000313" key="5">
    <source>
        <dbReference type="Proteomes" id="UP000194933"/>
    </source>
</evidence>
<dbReference type="PANTHER" id="PTHR43420">
    <property type="entry name" value="ACETYLTRANSFERASE"/>
    <property type="match status" value="1"/>
</dbReference>
<dbReference type="AlphaFoldDB" id="A0A242JXR7"/>
<dbReference type="EMBL" id="NGMO01000003">
    <property type="protein sequence ID" value="OTP10114.1"/>
    <property type="molecule type" value="Genomic_DNA"/>
</dbReference>